<dbReference type="GO" id="GO:0005886">
    <property type="term" value="C:plasma membrane"/>
    <property type="evidence" value="ECO:0007669"/>
    <property type="project" value="TreeGrafter"/>
</dbReference>
<reference evidence="9 10" key="1">
    <citation type="submission" date="2020-04" db="EMBL/GenBank/DDBJ databases">
        <title>Usitatibacter rugosus gen. nov., sp. nov. and Usitatibacter palustris sp. nov., novel members of Usitatibacteraceae fam. nov. within the order Nitrosomonadales isolated from soil.</title>
        <authorList>
            <person name="Huber K.J."/>
            <person name="Neumann-Schaal M."/>
            <person name="Geppert A."/>
            <person name="Luckner M."/>
            <person name="Wanner G."/>
            <person name="Overmann J."/>
        </authorList>
    </citation>
    <scope>NUCLEOTIDE SEQUENCE [LARGE SCALE GENOMIC DNA]</scope>
    <source>
        <strain evidence="9 10">Swamp67</strain>
    </source>
</reference>
<dbReference type="FunCoup" id="A0A6M4HAD5">
    <property type="interactions" value="132"/>
</dbReference>
<feature type="chain" id="PRO_5027150484" description="Cytochrome c-type biogenesis protein" evidence="7">
    <location>
        <begin position="20"/>
        <end position="157"/>
    </location>
</feature>
<evidence type="ECO:0000256" key="4">
    <source>
        <dbReference type="ARBA" id="ARBA00022729"/>
    </source>
</evidence>
<keyword evidence="3 7" id="KW-0479">Metal-binding</keyword>
<keyword evidence="6 7" id="KW-0408">Iron</keyword>
<feature type="transmembrane region" description="Helical" evidence="7">
    <location>
        <begin position="103"/>
        <end position="121"/>
    </location>
</feature>
<evidence type="ECO:0000313" key="10">
    <source>
        <dbReference type="Proteomes" id="UP000503096"/>
    </source>
</evidence>
<dbReference type="PANTHER" id="PTHR47870">
    <property type="entry name" value="CYTOCHROME C-TYPE BIOGENESIS PROTEIN CCMH"/>
    <property type="match status" value="1"/>
</dbReference>
<dbReference type="AlphaFoldDB" id="A0A6M4HAD5"/>
<evidence type="ECO:0000256" key="3">
    <source>
        <dbReference type="ARBA" id="ARBA00022723"/>
    </source>
</evidence>
<keyword evidence="7" id="KW-1133">Transmembrane helix</keyword>
<dbReference type="KEGG" id="upl:DSM104440_01823"/>
<evidence type="ECO:0000256" key="2">
    <source>
        <dbReference type="ARBA" id="ARBA00022617"/>
    </source>
</evidence>
<accession>A0A6M4HAD5</accession>
<feature type="signal peptide" evidence="7">
    <location>
        <begin position="1"/>
        <end position="19"/>
    </location>
</feature>
<proteinExistence type="inferred from homology"/>
<evidence type="ECO:0000256" key="1">
    <source>
        <dbReference type="ARBA" id="ARBA00010342"/>
    </source>
</evidence>
<dbReference type="RefSeq" id="WP_171161910.1">
    <property type="nucleotide sequence ID" value="NZ_CP053073.1"/>
</dbReference>
<dbReference type="EMBL" id="CP053073">
    <property type="protein sequence ID" value="QJR15007.1"/>
    <property type="molecule type" value="Genomic_DNA"/>
</dbReference>
<dbReference type="GO" id="GO:0046872">
    <property type="term" value="F:metal ion binding"/>
    <property type="evidence" value="ECO:0007669"/>
    <property type="project" value="UniProtKB-KW"/>
</dbReference>
<comment type="function">
    <text evidence="7">Possible subunit of a heme lyase.</text>
</comment>
<evidence type="ECO:0000256" key="5">
    <source>
        <dbReference type="ARBA" id="ARBA00022748"/>
    </source>
</evidence>
<feature type="domain" description="CcmH/CycL/Ccl2/NrfF N-terminal" evidence="8">
    <location>
        <begin position="10"/>
        <end position="148"/>
    </location>
</feature>
<gene>
    <name evidence="9" type="ORF">DSM104440_01823</name>
</gene>
<dbReference type="FunFam" id="1.10.8.640:FF:000001">
    <property type="entry name" value="Cytochrome c-type biogenesis protein"/>
    <property type="match status" value="1"/>
</dbReference>
<dbReference type="GO" id="GO:0017004">
    <property type="term" value="P:cytochrome complex assembly"/>
    <property type="evidence" value="ECO:0007669"/>
    <property type="project" value="UniProtKB-KW"/>
</dbReference>
<evidence type="ECO:0000313" key="9">
    <source>
        <dbReference type="EMBL" id="QJR15007.1"/>
    </source>
</evidence>
<dbReference type="PANTHER" id="PTHR47870:SF1">
    <property type="entry name" value="CYTOCHROME C-TYPE BIOGENESIS PROTEIN CCMH"/>
    <property type="match status" value="1"/>
</dbReference>
<dbReference type="InterPro" id="IPR051263">
    <property type="entry name" value="C-type_cytochrome_biogenesis"/>
</dbReference>
<evidence type="ECO:0000256" key="6">
    <source>
        <dbReference type="ARBA" id="ARBA00023004"/>
    </source>
</evidence>
<evidence type="ECO:0000256" key="7">
    <source>
        <dbReference type="RuleBase" id="RU364112"/>
    </source>
</evidence>
<protein>
    <recommendedName>
        <fullName evidence="7">Cytochrome c-type biogenesis protein</fullName>
    </recommendedName>
</protein>
<dbReference type="InterPro" id="IPR005616">
    <property type="entry name" value="CcmH/CycL/Ccl2/NrfF_N"/>
</dbReference>
<dbReference type="InParanoid" id="A0A6M4HAD5"/>
<keyword evidence="4 7" id="KW-0732">Signal</keyword>
<keyword evidence="2 7" id="KW-0349">Heme</keyword>
<sequence length="157" mass="17197">MTRALLLVLGLAVVGGALGQANEVAKPDPVVEQRLRGLAEELRCLVCQNQTIADSNAPLALDLRNQIRDQIGKGATDAQIRDYMVQRYGDFVLYRPPFKATTLVLWLLPAFALFAGAFLVWRIVRPRAKAATAAPVEGTARRKEIEKLLSGDDSNRA</sequence>
<evidence type="ECO:0000259" key="8">
    <source>
        <dbReference type="Pfam" id="PF03918"/>
    </source>
</evidence>
<keyword evidence="5" id="KW-0201">Cytochrome c-type biogenesis</keyword>
<keyword evidence="10" id="KW-1185">Reference proteome</keyword>
<dbReference type="InterPro" id="IPR038297">
    <property type="entry name" value="CcmH/CycL/NrfF/Ccl2_sf"/>
</dbReference>
<dbReference type="Gene3D" id="1.10.8.640">
    <property type="entry name" value="Cytochrome C biogenesis protein"/>
    <property type="match status" value="1"/>
</dbReference>
<keyword evidence="7" id="KW-0472">Membrane</keyword>
<dbReference type="Pfam" id="PF03918">
    <property type="entry name" value="CcmH"/>
    <property type="match status" value="1"/>
</dbReference>
<dbReference type="Proteomes" id="UP000503096">
    <property type="component" value="Chromosome"/>
</dbReference>
<dbReference type="CDD" id="cd16378">
    <property type="entry name" value="CcmH_N"/>
    <property type="match status" value="1"/>
</dbReference>
<comment type="similarity">
    <text evidence="1 7">Belongs to the CcmH/CycL/Ccl2/NrfF family.</text>
</comment>
<organism evidence="9 10">
    <name type="scientific">Usitatibacter palustris</name>
    <dbReference type="NCBI Taxonomy" id="2732487"/>
    <lineage>
        <taxon>Bacteria</taxon>
        <taxon>Pseudomonadati</taxon>
        <taxon>Pseudomonadota</taxon>
        <taxon>Betaproteobacteria</taxon>
        <taxon>Nitrosomonadales</taxon>
        <taxon>Usitatibacteraceae</taxon>
        <taxon>Usitatibacter</taxon>
    </lineage>
</organism>
<name>A0A6M4HAD5_9PROT</name>
<keyword evidence="7" id="KW-0812">Transmembrane</keyword>